<evidence type="ECO:0000313" key="13">
    <source>
        <dbReference type="EMBL" id="MBO8431012.1"/>
    </source>
</evidence>
<keyword evidence="6 12" id="KW-1133">Transmembrane helix</keyword>
<keyword evidence="8 12" id="KW-0472">Membrane</keyword>
<dbReference type="InterPro" id="IPR050324">
    <property type="entry name" value="CDP-alcohol_PTase-I"/>
</dbReference>
<evidence type="ECO:0000256" key="7">
    <source>
        <dbReference type="ARBA" id="ARBA00023098"/>
    </source>
</evidence>
<dbReference type="PANTHER" id="PTHR14269:SF11">
    <property type="entry name" value="CDP-DIACYLGLYCEROL--GLYCEROL-3-PHOSPHATE 3-PHOSPHATIDYLTRANSFERASE"/>
    <property type="match status" value="1"/>
</dbReference>
<dbReference type="InterPro" id="IPR043130">
    <property type="entry name" value="CDP-OH_PTrfase_TM_dom"/>
</dbReference>
<reference evidence="13" key="2">
    <citation type="journal article" date="2021" name="PeerJ">
        <title>Extensive microbial diversity within the chicken gut microbiome revealed by metagenomics and culture.</title>
        <authorList>
            <person name="Gilroy R."/>
            <person name="Ravi A."/>
            <person name="Getino M."/>
            <person name="Pursley I."/>
            <person name="Horton D.L."/>
            <person name="Alikhan N.F."/>
            <person name="Baker D."/>
            <person name="Gharbi K."/>
            <person name="Hall N."/>
            <person name="Watson M."/>
            <person name="Adriaenssens E.M."/>
            <person name="Foster-Nyarko E."/>
            <person name="Jarju S."/>
            <person name="Secka A."/>
            <person name="Antonio M."/>
            <person name="Oren A."/>
            <person name="Chaudhuri R.R."/>
            <person name="La Ragione R."/>
            <person name="Hildebrand F."/>
            <person name="Pallen M.J."/>
        </authorList>
    </citation>
    <scope>NUCLEOTIDE SEQUENCE</scope>
    <source>
        <strain evidence="13">10192</strain>
    </source>
</reference>
<keyword evidence="4 11" id="KW-0808">Transferase</keyword>
<dbReference type="GO" id="GO:0046474">
    <property type="term" value="P:glycerophospholipid biosynthetic process"/>
    <property type="evidence" value="ECO:0007669"/>
    <property type="project" value="TreeGrafter"/>
</dbReference>
<evidence type="ECO:0000256" key="4">
    <source>
        <dbReference type="ARBA" id="ARBA00022679"/>
    </source>
</evidence>
<sequence>MDIKNNTANIVSISRVFVAFIAIGLLFVNTKSAYLAATLLTIIAFAMDGVDGYIARKYNQASELGSVLDIMGDRIVEASYWIAFAVMGWLNILFPIICVTRAFTTDSIRSVALSKGMTAFGSKSMQSTAWGKFICSSKFMRISYAVAKVLAFILLIFVNTPNCEICTKFYLPEIAIILAWIAIIFCVVRAIPVVAESGKLFEKQ</sequence>
<dbReference type="GO" id="GO:0016020">
    <property type="term" value="C:membrane"/>
    <property type="evidence" value="ECO:0007669"/>
    <property type="project" value="UniProtKB-SubCell"/>
</dbReference>
<dbReference type="Proteomes" id="UP000823632">
    <property type="component" value="Unassembled WGS sequence"/>
</dbReference>
<evidence type="ECO:0000256" key="12">
    <source>
        <dbReference type="SAM" id="Phobius"/>
    </source>
</evidence>
<dbReference type="InterPro" id="IPR048254">
    <property type="entry name" value="CDP_ALCOHOL_P_TRANSF_CS"/>
</dbReference>
<reference evidence="13" key="1">
    <citation type="submission" date="2020-10" db="EMBL/GenBank/DDBJ databases">
        <authorList>
            <person name="Gilroy R."/>
        </authorList>
    </citation>
    <scope>NUCLEOTIDE SEQUENCE</scope>
    <source>
        <strain evidence="13">10192</strain>
    </source>
</reference>
<dbReference type="Gene3D" id="1.20.120.1760">
    <property type="match status" value="1"/>
</dbReference>
<keyword evidence="3" id="KW-0444">Lipid biosynthesis</keyword>
<comment type="subcellular location">
    <subcellularLocation>
        <location evidence="1">Membrane</location>
        <topology evidence="1">Multi-pass membrane protein</topology>
    </subcellularLocation>
</comment>
<keyword evidence="10" id="KW-1208">Phospholipid metabolism</keyword>
<comment type="caution">
    <text evidence="13">The sequence shown here is derived from an EMBL/GenBank/DDBJ whole genome shotgun (WGS) entry which is preliminary data.</text>
</comment>
<dbReference type="EMBL" id="JADIND010000141">
    <property type="protein sequence ID" value="MBO8431012.1"/>
    <property type="molecule type" value="Genomic_DNA"/>
</dbReference>
<feature type="transmembrane region" description="Helical" evidence="12">
    <location>
        <begin position="139"/>
        <end position="158"/>
    </location>
</feature>
<feature type="transmembrane region" description="Helical" evidence="12">
    <location>
        <begin position="170"/>
        <end position="191"/>
    </location>
</feature>
<evidence type="ECO:0000256" key="2">
    <source>
        <dbReference type="ARBA" id="ARBA00010441"/>
    </source>
</evidence>
<keyword evidence="7" id="KW-0443">Lipid metabolism</keyword>
<feature type="transmembrane region" description="Helical" evidence="12">
    <location>
        <begin position="80"/>
        <end position="103"/>
    </location>
</feature>
<keyword evidence="5 12" id="KW-0812">Transmembrane</keyword>
<dbReference type="Pfam" id="PF01066">
    <property type="entry name" value="CDP-OH_P_transf"/>
    <property type="match status" value="1"/>
</dbReference>
<gene>
    <name evidence="13" type="ORF">IAC76_06450</name>
</gene>
<dbReference type="InterPro" id="IPR000462">
    <property type="entry name" value="CDP-OH_P_trans"/>
</dbReference>
<dbReference type="AlphaFoldDB" id="A0A9D9DNA6"/>
<dbReference type="GO" id="GO:0008444">
    <property type="term" value="F:CDP-diacylglycerol-glycerol-3-phosphate 3-phosphatidyltransferase activity"/>
    <property type="evidence" value="ECO:0007669"/>
    <property type="project" value="InterPro"/>
</dbReference>
<feature type="transmembrane region" description="Helical" evidence="12">
    <location>
        <begin position="7"/>
        <end position="28"/>
    </location>
</feature>
<evidence type="ECO:0000256" key="3">
    <source>
        <dbReference type="ARBA" id="ARBA00022516"/>
    </source>
</evidence>
<keyword evidence="9" id="KW-0594">Phospholipid biosynthesis</keyword>
<evidence type="ECO:0000256" key="8">
    <source>
        <dbReference type="ARBA" id="ARBA00023136"/>
    </source>
</evidence>
<evidence type="ECO:0000256" key="6">
    <source>
        <dbReference type="ARBA" id="ARBA00022989"/>
    </source>
</evidence>
<feature type="transmembrane region" description="Helical" evidence="12">
    <location>
        <begin position="34"/>
        <end position="54"/>
    </location>
</feature>
<dbReference type="InterPro" id="IPR004570">
    <property type="entry name" value="Phosphatidylglycerol_P_synth"/>
</dbReference>
<comment type="similarity">
    <text evidence="2 11">Belongs to the CDP-alcohol phosphatidyltransferase class-I family.</text>
</comment>
<proteinExistence type="inferred from homology"/>
<evidence type="ECO:0000313" key="14">
    <source>
        <dbReference type="Proteomes" id="UP000823632"/>
    </source>
</evidence>
<dbReference type="PROSITE" id="PS00379">
    <property type="entry name" value="CDP_ALCOHOL_P_TRANSF"/>
    <property type="match status" value="1"/>
</dbReference>
<evidence type="ECO:0000256" key="11">
    <source>
        <dbReference type="RuleBase" id="RU003750"/>
    </source>
</evidence>
<evidence type="ECO:0000256" key="1">
    <source>
        <dbReference type="ARBA" id="ARBA00004141"/>
    </source>
</evidence>
<organism evidence="13 14">
    <name type="scientific">Candidatus Scatousia excrementipullorum</name>
    <dbReference type="NCBI Taxonomy" id="2840936"/>
    <lineage>
        <taxon>Bacteria</taxon>
        <taxon>Candidatus Scatousia</taxon>
    </lineage>
</organism>
<dbReference type="PANTHER" id="PTHR14269">
    <property type="entry name" value="CDP-DIACYLGLYCEROL--GLYCEROL-3-PHOSPHATE 3-PHOSPHATIDYLTRANSFERASE-RELATED"/>
    <property type="match status" value="1"/>
</dbReference>
<name>A0A9D9DNA6_9BACT</name>
<evidence type="ECO:0000256" key="10">
    <source>
        <dbReference type="ARBA" id="ARBA00023264"/>
    </source>
</evidence>
<dbReference type="PIRSF" id="PIRSF000847">
    <property type="entry name" value="Phos_ph_gly_syn"/>
    <property type="match status" value="1"/>
</dbReference>
<accession>A0A9D9DNA6</accession>
<evidence type="ECO:0000256" key="9">
    <source>
        <dbReference type="ARBA" id="ARBA00023209"/>
    </source>
</evidence>
<protein>
    <submittedName>
        <fullName evidence="13">CDP-alcohol phosphatidyltransferase family protein</fullName>
    </submittedName>
</protein>
<evidence type="ECO:0000256" key="5">
    <source>
        <dbReference type="ARBA" id="ARBA00022692"/>
    </source>
</evidence>